<proteinExistence type="predicted"/>
<sequence>MECNCSFAREIDQHAVLNEGVNDPSEALNTLTVVSGNNIVTRIPVEEARRATLEQTAKQHLQAHIVGKHLSVIGGVPNANNLLGVNAHYLKLPILAFCSKKRHSEAGRSGDNERFTPSARRTLVLDLHTSEVPIEVTANNADLTLAAMGLEEIAINGVLNIYVVRRYTTLYGGGNQEVNMQGKNAIFRKDISWEHPSGQSDRGLANLLSALRAFANLIGAAEMEPPTQDAILHVIYLLTRFPPAVRAVHVLMAGKTPRFSERAALAQCMFEVLKDVVPLQIIKSDETRRFEGSRLLLGLILEKAKNLKVSMQIQERLTYMDSMKVYDLRNPVTMEPVASPIQTTSGLAERGFYDAFRDGGMFRRTNGDATLTIDRIDGRLQRVVLLSGGIKPQVTIFDVDASRLIPRYDDKGDVSRVIAPAEFSDLQYLATLCSRNKLGVLHPSTLPSAEPPVLTLDRQGLLAVYVGRQACGEAGRDINMFRPTSTTEEESVDVSIITQLIVPILNRRQADGTAVFEAFGDQHRRLRDPDEIIMLAVDCSASMNDRCGFVDVEENEDAFDPEYDSDDDIYSSVSLTHSERSEDPAFERPALDELKTYLSEHESFGDMLAIIRSAPDDFLCHKNAEKVLELLRDLANEEMKKKSKNLEDTRRQATRRHYRQQADRIEQDLATLKNRSVRMETYKNALLAWLLYRAEHESNFHEPLTWTLGQAIPSVPKKSTAIYDGPDFDTPNDYICPISSELMDDPVLALDSFTYERKAIERWFQTNETSPFTRQVLTSLDLRPNVQMKNDIQAWIRGSDIIRSYAPVPNSHLSVTFKSPLTTWTISLPVAITLKDLYQISFRGTKGRYSKFGLYHRNALLSPSGERAQLHISSNHDVFIKPEDSSAAIAMSGQAEDLCLVKVYCGGYENNVVSYWEPKSTTKTLSSTIFRYYRHSFNQNPYTKIRDPFTIWTDLTYTGDSHFSGCTRNNWEPLSSFFNNQHATGGLFNEPAYSRDDDDQDDGNARASTAQGTQPLVLKIHLGGASRKQDSKTLSRLDVLKQMFDAFINRVLAYNFQTHIGLITFRSTASLTQDITHAVENFRHQLNSTTASGDTALWDALLLAQDQLLQYSEKFPKAKLRIICLSDGDDTKSKEQVTEVSQKLVRDNIVLDSFCLGEEENLDLQALSYLTGGYKFQPDTMEEAMAICELEPVLSIHERPDVVLPSLSRQLLYNPQIRFQHAKSLVTIDQVTRDIFPKRKEHPGLSNSFVELGKLSTTFKIENRTDNNLRLSRIHSEIRNSAAKIHPHYDVYICEPNFGLWKIVMQGPPDSAYGAGIFVLYLDMGEEYPSFAPKARFVTPIYHPNINRHGRICHSILDRNWTVDTTNKDLIDTIYSLLLVPEFSDPINAVVTLNFHWDEVQFKEEAGKHITKHATKTRAQWKREIVG</sequence>
<accession>A0ACB6QC28</accession>
<dbReference type="Proteomes" id="UP000799755">
    <property type="component" value="Unassembled WGS sequence"/>
</dbReference>
<organism evidence="1 2">
    <name type="scientific">Lindgomyces ingoldianus</name>
    <dbReference type="NCBI Taxonomy" id="673940"/>
    <lineage>
        <taxon>Eukaryota</taxon>
        <taxon>Fungi</taxon>
        <taxon>Dikarya</taxon>
        <taxon>Ascomycota</taxon>
        <taxon>Pezizomycotina</taxon>
        <taxon>Dothideomycetes</taxon>
        <taxon>Pleosporomycetidae</taxon>
        <taxon>Pleosporales</taxon>
        <taxon>Lindgomycetaceae</taxon>
        <taxon>Lindgomyces</taxon>
    </lineage>
</organism>
<reference evidence="1" key="1">
    <citation type="journal article" date="2020" name="Stud. Mycol.">
        <title>101 Dothideomycetes genomes: a test case for predicting lifestyles and emergence of pathogens.</title>
        <authorList>
            <person name="Haridas S."/>
            <person name="Albert R."/>
            <person name="Binder M."/>
            <person name="Bloem J."/>
            <person name="Labutti K."/>
            <person name="Salamov A."/>
            <person name="Andreopoulos B."/>
            <person name="Baker S."/>
            <person name="Barry K."/>
            <person name="Bills G."/>
            <person name="Bluhm B."/>
            <person name="Cannon C."/>
            <person name="Castanera R."/>
            <person name="Culley D."/>
            <person name="Daum C."/>
            <person name="Ezra D."/>
            <person name="Gonzalez J."/>
            <person name="Henrissat B."/>
            <person name="Kuo A."/>
            <person name="Liang C."/>
            <person name="Lipzen A."/>
            <person name="Lutzoni F."/>
            <person name="Magnuson J."/>
            <person name="Mondo S."/>
            <person name="Nolan M."/>
            <person name="Ohm R."/>
            <person name="Pangilinan J."/>
            <person name="Park H.-J."/>
            <person name="Ramirez L."/>
            <person name="Alfaro M."/>
            <person name="Sun H."/>
            <person name="Tritt A."/>
            <person name="Yoshinaga Y."/>
            <person name="Zwiers L.-H."/>
            <person name="Turgeon B."/>
            <person name="Goodwin S."/>
            <person name="Spatafora J."/>
            <person name="Crous P."/>
            <person name="Grigoriev I."/>
        </authorList>
    </citation>
    <scope>NUCLEOTIDE SEQUENCE</scope>
    <source>
        <strain evidence="1">ATCC 200398</strain>
    </source>
</reference>
<gene>
    <name evidence="1" type="ORF">BDR25DRAFT_245013</name>
</gene>
<evidence type="ECO:0000313" key="1">
    <source>
        <dbReference type="EMBL" id="KAF2463700.1"/>
    </source>
</evidence>
<comment type="caution">
    <text evidence="1">The sequence shown here is derived from an EMBL/GenBank/DDBJ whole genome shotgun (WGS) entry which is preliminary data.</text>
</comment>
<evidence type="ECO:0000313" key="2">
    <source>
        <dbReference type="Proteomes" id="UP000799755"/>
    </source>
</evidence>
<name>A0ACB6QC28_9PLEO</name>
<dbReference type="EMBL" id="MU003547">
    <property type="protein sequence ID" value="KAF2463700.1"/>
    <property type="molecule type" value="Genomic_DNA"/>
</dbReference>
<protein>
    <submittedName>
        <fullName evidence="1">Uncharacterized protein</fullName>
    </submittedName>
</protein>
<keyword evidence="2" id="KW-1185">Reference proteome</keyword>